<name>A0ABR1Q618_9PEZI</name>
<evidence type="ECO:0000313" key="5">
    <source>
        <dbReference type="EMBL" id="KAK7947958.1"/>
    </source>
</evidence>
<evidence type="ECO:0000256" key="3">
    <source>
        <dbReference type="PROSITE-ProRule" id="PRU00023"/>
    </source>
</evidence>
<evidence type="ECO:0008006" key="7">
    <source>
        <dbReference type="Google" id="ProtNLM"/>
    </source>
</evidence>
<evidence type="ECO:0000256" key="1">
    <source>
        <dbReference type="ARBA" id="ARBA00022737"/>
    </source>
</evidence>
<dbReference type="PANTHER" id="PTHR24126:SF14">
    <property type="entry name" value="ANK_REP_REGION DOMAIN-CONTAINING PROTEIN"/>
    <property type="match status" value="1"/>
</dbReference>
<reference evidence="5 6" key="1">
    <citation type="submission" date="2023-01" db="EMBL/GenBank/DDBJ databases">
        <title>Analysis of 21 Apiospora genomes using comparative genomics revels a genus with tremendous synthesis potential of carbohydrate active enzymes and secondary metabolites.</title>
        <authorList>
            <person name="Sorensen T."/>
        </authorList>
    </citation>
    <scope>NUCLEOTIDE SEQUENCE [LARGE SCALE GENOMIC DNA]</scope>
    <source>
        <strain evidence="5 6">CBS 24483</strain>
    </source>
</reference>
<gene>
    <name evidence="5" type="ORF">PG986_008844</name>
</gene>
<dbReference type="InterPro" id="IPR036770">
    <property type="entry name" value="Ankyrin_rpt-contain_sf"/>
</dbReference>
<sequence length="556" mass="60453">MYYSVVEPYLQPGDRQGDRAYLSEILQTWSPEADPGHAIGEALHWAIFKGDDAAVQMMMDAVVSPKVQQLSDSGFTPLLAASQHGRLAMARLFWRLVGPEGRCYPLSSRRGGGRGGRGRGRGILRGGGVSQSSRGESSPLTCLRVAARNNHGDLVAYFLDVWDGWAHDEKQEALNDAAHAWCDDAVAVLLSKIAYKSTDLQKALEKAVIRRMILMESPRRPDPTPDDFDSQRRLVRRLIDAGGDPEGEISSNHWPLLHQAAMSPKCDGALKGLLEKGADPNRPGPQGKNALHFACSSFNPLRPQTTALEILLVYGARPDMADEEGETALHGVAQFGSLAQLQLCLSHCRGAFPDAPESMLHVNKAHGESLLHYAAAGGQEDDMIEYLLDLGLDVNATNDNGWTPLMCALAPTRLKMARGMYRTAMTLLKHGARADTVTDESWTPLHALGSWGALWQPYPVPSSEIGRLARALIAGGAPVAVESSVIDSSSCGTRTLSGVWGFRMRVFLETTAKNTLGKDSDPIAEFTTPLIWARRCHSVDLERAIEEHLVSIDNAA</sequence>
<keyword evidence="2 3" id="KW-0040">ANK repeat</keyword>
<dbReference type="PANTHER" id="PTHR24126">
    <property type="entry name" value="ANKYRIN REPEAT, PH AND SEC7 DOMAIN CONTAINING PROTEIN SECG-RELATED"/>
    <property type="match status" value="1"/>
</dbReference>
<dbReference type="GeneID" id="92078128"/>
<dbReference type="PROSITE" id="PS50088">
    <property type="entry name" value="ANK_REPEAT"/>
    <property type="match status" value="1"/>
</dbReference>
<protein>
    <recommendedName>
        <fullName evidence="7">Ankyrin repeat protein</fullName>
    </recommendedName>
</protein>
<evidence type="ECO:0000256" key="2">
    <source>
        <dbReference type="ARBA" id="ARBA00023043"/>
    </source>
</evidence>
<evidence type="ECO:0000256" key="4">
    <source>
        <dbReference type="SAM" id="MobiDB-lite"/>
    </source>
</evidence>
<dbReference type="InterPro" id="IPR002110">
    <property type="entry name" value="Ankyrin_rpt"/>
</dbReference>
<dbReference type="Proteomes" id="UP001391051">
    <property type="component" value="Unassembled WGS sequence"/>
</dbReference>
<dbReference type="EMBL" id="JAQQWE010000006">
    <property type="protein sequence ID" value="KAK7947958.1"/>
    <property type="molecule type" value="Genomic_DNA"/>
</dbReference>
<feature type="repeat" description="ANK" evidence="3">
    <location>
        <begin position="366"/>
        <end position="399"/>
    </location>
</feature>
<accession>A0ABR1Q618</accession>
<dbReference type="Pfam" id="PF12796">
    <property type="entry name" value="Ank_2"/>
    <property type="match status" value="1"/>
</dbReference>
<dbReference type="PROSITE" id="PS50297">
    <property type="entry name" value="ANK_REP_REGION"/>
    <property type="match status" value="1"/>
</dbReference>
<feature type="region of interest" description="Disordered" evidence="4">
    <location>
        <begin position="107"/>
        <end position="135"/>
    </location>
</feature>
<dbReference type="RefSeq" id="XP_066697464.1">
    <property type="nucleotide sequence ID" value="XM_066845066.1"/>
</dbReference>
<keyword evidence="1" id="KW-0677">Repeat</keyword>
<proteinExistence type="predicted"/>
<organism evidence="5 6">
    <name type="scientific">Apiospora aurea</name>
    <dbReference type="NCBI Taxonomy" id="335848"/>
    <lineage>
        <taxon>Eukaryota</taxon>
        <taxon>Fungi</taxon>
        <taxon>Dikarya</taxon>
        <taxon>Ascomycota</taxon>
        <taxon>Pezizomycotina</taxon>
        <taxon>Sordariomycetes</taxon>
        <taxon>Xylariomycetidae</taxon>
        <taxon>Amphisphaeriales</taxon>
        <taxon>Apiosporaceae</taxon>
        <taxon>Apiospora</taxon>
    </lineage>
</organism>
<dbReference type="SUPFAM" id="SSF48403">
    <property type="entry name" value="Ankyrin repeat"/>
    <property type="match status" value="1"/>
</dbReference>
<evidence type="ECO:0000313" key="6">
    <source>
        <dbReference type="Proteomes" id="UP001391051"/>
    </source>
</evidence>
<keyword evidence="6" id="KW-1185">Reference proteome</keyword>
<dbReference type="Gene3D" id="1.25.40.20">
    <property type="entry name" value="Ankyrin repeat-containing domain"/>
    <property type="match status" value="1"/>
</dbReference>
<dbReference type="SMART" id="SM00248">
    <property type="entry name" value="ANK"/>
    <property type="match status" value="6"/>
</dbReference>
<comment type="caution">
    <text evidence="5">The sequence shown here is derived from an EMBL/GenBank/DDBJ whole genome shotgun (WGS) entry which is preliminary data.</text>
</comment>